<feature type="region of interest" description="Disordered" evidence="15">
    <location>
        <begin position="553"/>
        <end position="714"/>
    </location>
</feature>
<evidence type="ECO:0000256" key="8">
    <source>
        <dbReference type="ARBA" id="ARBA00022741"/>
    </source>
</evidence>
<comment type="cofactor">
    <cofactor evidence="1">
        <name>Mg(2+)</name>
        <dbReference type="ChEBI" id="CHEBI:18420"/>
    </cofactor>
</comment>
<keyword evidence="11" id="KW-0067">ATP-binding</keyword>
<keyword evidence="6" id="KW-0479">Metal-binding</keyword>
<dbReference type="GO" id="GO:0005509">
    <property type="term" value="F:calcium ion binding"/>
    <property type="evidence" value="ECO:0007669"/>
    <property type="project" value="InterPro"/>
</dbReference>
<dbReference type="GO" id="GO:0005524">
    <property type="term" value="F:ATP binding"/>
    <property type="evidence" value="ECO:0007669"/>
    <property type="project" value="UniProtKB-KW"/>
</dbReference>
<evidence type="ECO:0000256" key="9">
    <source>
        <dbReference type="ARBA" id="ARBA00022777"/>
    </source>
</evidence>
<dbReference type="FunFam" id="1.10.510.10:FF:000571">
    <property type="entry name" value="Maternal embryonic leucine zipper kinase"/>
    <property type="match status" value="1"/>
</dbReference>
<dbReference type="InterPro" id="IPR018247">
    <property type="entry name" value="EF_Hand_1_Ca_BS"/>
</dbReference>
<dbReference type="Pfam" id="PF00069">
    <property type="entry name" value="Pkinase"/>
    <property type="match status" value="1"/>
</dbReference>
<gene>
    <name evidence="18" type="ORF">Vbra_10276</name>
</gene>
<dbReference type="STRING" id="1169540.A0A0G4GTG3"/>
<dbReference type="PANTHER" id="PTHR24349">
    <property type="entry name" value="SERINE/THREONINE-PROTEIN KINASE"/>
    <property type="match status" value="1"/>
</dbReference>
<dbReference type="Gene3D" id="1.10.510.10">
    <property type="entry name" value="Transferase(Phosphotransferase) domain 1"/>
    <property type="match status" value="1"/>
</dbReference>
<evidence type="ECO:0000256" key="11">
    <source>
        <dbReference type="ARBA" id="ARBA00022840"/>
    </source>
</evidence>
<keyword evidence="19" id="KW-1185">Reference proteome</keyword>
<comment type="catalytic activity">
    <reaction evidence="14">
        <text>L-seryl-[protein] + ATP = O-phospho-L-seryl-[protein] + ADP + H(+)</text>
        <dbReference type="Rhea" id="RHEA:17989"/>
        <dbReference type="Rhea" id="RHEA-COMP:9863"/>
        <dbReference type="Rhea" id="RHEA-COMP:11604"/>
        <dbReference type="ChEBI" id="CHEBI:15378"/>
        <dbReference type="ChEBI" id="CHEBI:29999"/>
        <dbReference type="ChEBI" id="CHEBI:30616"/>
        <dbReference type="ChEBI" id="CHEBI:83421"/>
        <dbReference type="ChEBI" id="CHEBI:456216"/>
        <dbReference type="EC" id="2.7.11.1"/>
    </reaction>
</comment>
<keyword evidence="10" id="KW-0106">Calcium</keyword>
<dbReference type="InterPro" id="IPR000719">
    <property type="entry name" value="Prot_kinase_dom"/>
</dbReference>
<dbReference type="GO" id="GO:0004674">
    <property type="term" value="F:protein serine/threonine kinase activity"/>
    <property type="evidence" value="ECO:0007669"/>
    <property type="project" value="UniProtKB-KW"/>
</dbReference>
<dbReference type="CDD" id="cd00051">
    <property type="entry name" value="EFh"/>
    <property type="match status" value="2"/>
</dbReference>
<accession>A0A0G4GTG3</accession>
<evidence type="ECO:0000256" key="7">
    <source>
        <dbReference type="ARBA" id="ARBA00022737"/>
    </source>
</evidence>
<dbReference type="PROSITE" id="PS50011">
    <property type="entry name" value="PROTEIN_KINASE_DOM"/>
    <property type="match status" value="1"/>
</dbReference>
<dbReference type="SUPFAM" id="SSF56112">
    <property type="entry name" value="Protein kinase-like (PK-like)"/>
    <property type="match status" value="1"/>
</dbReference>
<dbReference type="EMBL" id="CDMY01000802">
    <property type="protein sequence ID" value="CEM34034.1"/>
    <property type="molecule type" value="Genomic_DNA"/>
</dbReference>
<feature type="domain" description="EF-hand" evidence="17">
    <location>
        <begin position="393"/>
        <end position="428"/>
    </location>
</feature>
<dbReference type="SMART" id="SM00054">
    <property type="entry name" value="EFh"/>
    <property type="match status" value="4"/>
</dbReference>
<dbReference type="PhylomeDB" id="A0A0G4GTG3"/>
<dbReference type="OrthoDB" id="40902at2759"/>
<evidence type="ECO:0000259" key="16">
    <source>
        <dbReference type="PROSITE" id="PS50011"/>
    </source>
</evidence>
<evidence type="ECO:0000256" key="15">
    <source>
        <dbReference type="SAM" id="MobiDB-lite"/>
    </source>
</evidence>
<protein>
    <recommendedName>
        <fullName evidence="3">non-specific serine/threonine protein kinase</fullName>
        <ecNumber evidence="3">2.7.11.1</ecNumber>
    </recommendedName>
</protein>
<evidence type="ECO:0000256" key="14">
    <source>
        <dbReference type="ARBA" id="ARBA00048679"/>
    </source>
</evidence>
<feature type="compositionally biased region" description="Basic and acidic residues" evidence="15">
    <location>
        <begin position="667"/>
        <end position="677"/>
    </location>
</feature>
<evidence type="ECO:0000256" key="1">
    <source>
        <dbReference type="ARBA" id="ARBA00001946"/>
    </source>
</evidence>
<dbReference type="InParanoid" id="A0A0G4GTG3"/>
<keyword evidence="9" id="KW-0418">Kinase</keyword>
<dbReference type="PROSITE" id="PS50222">
    <property type="entry name" value="EF_HAND_2"/>
    <property type="match status" value="3"/>
</dbReference>
<comment type="catalytic activity">
    <reaction evidence="13">
        <text>L-threonyl-[protein] + ATP = O-phospho-L-threonyl-[protein] + ADP + H(+)</text>
        <dbReference type="Rhea" id="RHEA:46608"/>
        <dbReference type="Rhea" id="RHEA-COMP:11060"/>
        <dbReference type="Rhea" id="RHEA-COMP:11605"/>
        <dbReference type="ChEBI" id="CHEBI:15378"/>
        <dbReference type="ChEBI" id="CHEBI:30013"/>
        <dbReference type="ChEBI" id="CHEBI:30616"/>
        <dbReference type="ChEBI" id="CHEBI:61977"/>
        <dbReference type="ChEBI" id="CHEBI:456216"/>
        <dbReference type="EC" id="2.7.11.1"/>
    </reaction>
</comment>
<evidence type="ECO:0000256" key="2">
    <source>
        <dbReference type="ARBA" id="ARBA00011245"/>
    </source>
</evidence>
<evidence type="ECO:0000256" key="5">
    <source>
        <dbReference type="ARBA" id="ARBA00022679"/>
    </source>
</evidence>
<evidence type="ECO:0000256" key="13">
    <source>
        <dbReference type="ARBA" id="ARBA00047899"/>
    </source>
</evidence>
<sequence length="714" mass="79326">MCVMGCISAKAADIAKKAATPLVSARTALGIQPTVQPKAYSVAIQVDHDPLFKVPADGAPSTRRASSRFLSSDNIHVGSIRKTAQTQLSDVYVMGKKLASGAFGTVYEARHKLLQEKRAIKQVAKEDIDTTDFIRECAFMNELDHPNVLKVHELFEDEENYYCVMELATGGEIFKRFLQRNFKESEAASILKQVLSAVSCCHDRFICHRDIKMENILFDSEKEQIIKLIDFGTAIRYAKDKENAMEGECGTIIYMAPEMFSDRYGPKVDEWSCGVMLYMMLVGHPPFWGADDQQIQEKILNAPVDLSGTKWLPFTPECKDLILKLLERDPSKRMSASDAQKHPWFEKHEKSSPQRVKEQVLLAALHNMTTFSAPLRFQQTVLLVITRHLVTKKESQDIFGAFREIDEDDSGLINFSEFCQFFTSYLPYVDETLLKPAYQAIDVDGSGTISYTEFLQASCDRSILLNKDRIRTAFAMMDIDGDGRISVEDLMEVLYPGKSSSTARTDFCCGLIREVDKSLSGYVSFEDFQECLSQLTPDGNVKLMPHRRRASLASPLTLPSSPTSYASVDSPRRRWSVMTGPDNIPTSPARSERSAKPSPAAPAAASGSPSSSKRRRVTDSSMVIGAVMANLEGRSNPTSPYVSERRIPPLSADEMLPPVSSVQGKGRARERERERESVSSVGTAGSASMGLHPHSVMMPVIHKGDDTPDVMSTD</sequence>
<name>A0A0G4GTG3_VITBC</name>
<feature type="compositionally biased region" description="Low complexity" evidence="15">
    <location>
        <begin position="553"/>
        <end position="567"/>
    </location>
</feature>
<comment type="similarity">
    <text evidence="12">Belongs to the protein kinase superfamily. Ser/Thr protein kinase family. CDPK subfamily.</text>
</comment>
<dbReference type="CDD" id="cd05117">
    <property type="entry name" value="STKc_CAMK"/>
    <property type="match status" value="1"/>
</dbReference>
<organism evidence="18 19">
    <name type="scientific">Vitrella brassicaformis (strain CCMP3155)</name>
    <dbReference type="NCBI Taxonomy" id="1169540"/>
    <lineage>
        <taxon>Eukaryota</taxon>
        <taxon>Sar</taxon>
        <taxon>Alveolata</taxon>
        <taxon>Colpodellida</taxon>
        <taxon>Vitrellaceae</taxon>
        <taxon>Vitrella</taxon>
    </lineage>
</organism>
<comment type="subunit">
    <text evidence="2">Monomer.</text>
</comment>
<proteinExistence type="inferred from homology"/>
<feature type="domain" description="Protein kinase" evidence="16">
    <location>
        <begin position="92"/>
        <end position="345"/>
    </location>
</feature>
<dbReference type="FunFam" id="3.30.200.20:FF:000315">
    <property type="entry name" value="Calcium-dependent protein kinase 3"/>
    <property type="match status" value="1"/>
</dbReference>
<evidence type="ECO:0000256" key="4">
    <source>
        <dbReference type="ARBA" id="ARBA00022527"/>
    </source>
</evidence>
<dbReference type="InterPro" id="IPR050205">
    <property type="entry name" value="CDPK_Ser/Thr_kinases"/>
</dbReference>
<evidence type="ECO:0000256" key="6">
    <source>
        <dbReference type="ARBA" id="ARBA00022723"/>
    </source>
</evidence>
<dbReference type="Gene3D" id="3.30.200.20">
    <property type="entry name" value="Phosphorylase Kinase, domain 1"/>
    <property type="match status" value="1"/>
</dbReference>
<dbReference type="Gene3D" id="1.10.238.10">
    <property type="entry name" value="EF-hand"/>
    <property type="match status" value="2"/>
</dbReference>
<dbReference type="AlphaFoldDB" id="A0A0G4GTG3"/>
<evidence type="ECO:0000256" key="3">
    <source>
        <dbReference type="ARBA" id="ARBA00012513"/>
    </source>
</evidence>
<evidence type="ECO:0000256" key="12">
    <source>
        <dbReference type="ARBA" id="ARBA00024334"/>
    </source>
</evidence>
<dbReference type="Pfam" id="PF13833">
    <property type="entry name" value="EF-hand_8"/>
    <property type="match status" value="1"/>
</dbReference>
<evidence type="ECO:0000256" key="10">
    <source>
        <dbReference type="ARBA" id="ARBA00022837"/>
    </source>
</evidence>
<dbReference type="Proteomes" id="UP000041254">
    <property type="component" value="Unassembled WGS sequence"/>
</dbReference>
<evidence type="ECO:0000259" key="17">
    <source>
        <dbReference type="PROSITE" id="PS50222"/>
    </source>
</evidence>
<dbReference type="PROSITE" id="PS00018">
    <property type="entry name" value="EF_HAND_1"/>
    <property type="match status" value="3"/>
</dbReference>
<dbReference type="InterPro" id="IPR011009">
    <property type="entry name" value="Kinase-like_dom_sf"/>
</dbReference>
<dbReference type="PROSITE" id="PS00108">
    <property type="entry name" value="PROTEIN_KINASE_ST"/>
    <property type="match status" value="1"/>
</dbReference>
<dbReference type="EC" id="2.7.11.1" evidence="3"/>
<dbReference type="Pfam" id="PF13499">
    <property type="entry name" value="EF-hand_7"/>
    <property type="match status" value="1"/>
</dbReference>
<evidence type="ECO:0000313" key="19">
    <source>
        <dbReference type="Proteomes" id="UP000041254"/>
    </source>
</evidence>
<evidence type="ECO:0000313" key="18">
    <source>
        <dbReference type="EMBL" id="CEM34034.1"/>
    </source>
</evidence>
<reference evidence="18 19" key="1">
    <citation type="submission" date="2014-11" db="EMBL/GenBank/DDBJ databases">
        <authorList>
            <person name="Zhu J."/>
            <person name="Qi W."/>
            <person name="Song R."/>
        </authorList>
    </citation>
    <scope>NUCLEOTIDE SEQUENCE [LARGE SCALE GENOMIC DNA]</scope>
</reference>
<feature type="compositionally biased region" description="Low complexity" evidence="15">
    <location>
        <begin position="678"/>
        <end position="688"/>
    </location>
</feature>
<keyword evidence="7" id="KW-0677">Repeat</keyword>
<dbReference type="SMART" id="SM00220">
    <property type="entry name" value="S_TKc"/>
    <property type="match status" value="1"/>
</dbReference>
<dbReference type="InterPro" id="IPR002048">
    <property type="entry name" value="EF_hand_dom"/>
</dbReference>
<keyword evidence="4" id="KW-0723">Serine/threonine-protein kinase</keyword>
<dbReference type="InterPro" id="IPR008271">
    <property type="entry name" value="Ser/Thr_kinase_AS"/>
</dbReference>
<feature type="compositionally biased region" description="Low complexity" evidence="15">
    <location>
        <begin position="596"/>
        <end position="611"/>
    </location>
</feature>
<feature type="domain" description="EF-hand" evidence="17">
    <location>
        <begin position="465"/>
        <end position="500"/>
    </location>
</feature>
<keyword evidence="8" id="KW-0547">Nucleotide-binding</keyword>
<dbReference type="InterPro" id="IPR011992">
    <property type="entry name" value="EF-hand-dom_pair"/>
</dbReference>
<feature type="domain" description="EF-hand" evidence="17">
    <location>
        <begin position="503"/>
        <end position="538"/>
    </location>
</feature>
<dbReference type="SUPFAM" id="SSF47473">
    <property type="entry name" value="EF-hand"/>
    <property type="match status" value="1"/>
</dbReference>
<keyword evidence="5" id="KW-0808">Transferase</keyword>
<dbReference type="VEuPathDB" id="CryptoDB:Vbra_10276"/>